<evidence type="ECO:0000313" key="1">
    <source>
        <dbReference type="EMBL" id="MCX2739287.1"/>
    </source>
</evidence>
<dbReference type="InterPro" id="IPR034660">
    <property type="entry name" value="DinB/YfiT-like"/>
</dbReference>
<evidence type="ECO:0000313" key="2">
    <source>
        <dbReference type="Proteomes" id="UP001207228"/>
    </source>
</evidence>
<accession>A0ABT3RCN4</accession>
<keyword evidence="2" id="KW-1185">Reference proteome</keyword>
<dbReference type="EMBL" id="JAPFQO010000002">
    <property type="protein sequence ID" value="MCX2739287.1"/>
    <property type="molecule type" value="Genomic_DNA"/>
</dbReference>
<proteinExistence type="predicted"/>
<protein>
    <submittedName>
        <fullName evidence="1">DUF1569 domain-containing protein</fullName>
    </submittedName>
</protein>
<dbReference type="InterPro" id="IPR011463">
    <property type="entry name" value="DUF1569"/>
</dbReference>
<comment type="caution">
    <text evidence="1">The sequence shown here is derived from an EMBL/GenBank/DDBJ whole genome shotgun (WGS) entry which is preliminary data.</text>
</comment>
<dbReference type="Gene3D" id="1.20.120.450">
    <property type="entry name" value="dinb family like domain"/>
    <property type="match status" value="1"/>
</dbReference>
<organism evidence="1 2">
    <name type="scientific">Pontibacter anaerobius</name>
    <dbReference type="NCBI Taxonomy" id="2993940"/>
    <lineage>
        <taxon>Bacteria</taxon>
        <taxon>Pseudomonadati</taxon>
        <taxon>Bacteroidota</taxon>
        <taxon>Cytophagia</taxon>
        <taxon>Cytophagales</taxon>
        <taxon>Hymenobacteraceae</taxon>
        <taxon>Pontibacter</taxon>
    </lineage>
</organism>
<dbReference type="Pfam" id="PF07606">
    <property type="entry name" value="DUF1569"/>
    <property type="match status" value="1"/>
</dbReference>
<reference evidence="1 2" key="1">
    <citation type="submission" date="2022-11" db="EMBL/GenBank/DDBJ databases">
        <title>The characterization of three novel Bacteroidetes species and genomic analysis of their roles in tidal elemental geochemical cycles.</title>
        <authorList>
            <person name="Ma K.-J."/>
        </authorList>
    </citation>
    <scope>NUCLEOTIDE SEQUENCE [LARGE SCALE GENOMIC DNA]</scope>
    <source>
        <strain evidence="1 2">M82</strain>
    </source>
</reference>
<name>A0ABT3RCN4_9BACT</name>
<sequence length="152" mass="17831">MLDIIQDRDYILNQLQQLKPDAQPQFGLMSPQHMVEHLAYVVQFSNGKQPQKLYYRQEKAEKFKQYTIYSEQELVPGFRAPMLGEEPAALEHTDLENAIKSLGNELQAFDSFFQDRPAATPVSPTLGKLNYQEWVIFHSKHFRHHLRQFNLL</sequence>
<dbReference type="RefSeq" id="WP_266051346.1">
    <property type="nucleotide sequence ID" value="NZ_JAPFQO010000002.1"/>
</dbReference>
<gene>
    <name evidence="1" type="ORF">OO017_04960</name>
</gene>
<dbReference type="Proteomes" id="UP001207228">
    <property type="component" value="Unassembled WGS sequence"/>
</dbReference>